<keyword evidence="3" id="KW-1185">Reference proteome</keyword>
<keyword evidence="1" id="KW-0732">Signal</keyword>
<dbReference type="InterPro" id="IPR052998">
    <property type="entry name" value="Hetero-Diels-Alderase-like"/>
</dbReference>
<dbReference type="EMBL" id="PKSG01000967">
    <property type="protein sequence ID" value="POR31895.1"/>
    <property type="molecule type" value="Genomic_DNA"/>
</dbReference>
<feature type="signal peptide" evidence="1">
    <location>
        <begin position="1"/>
        <end position="20"/>
    </location>
</feature>
<gene>
    <name evidence="2" type="ORF">TPAR_07906</name>
</gene>
<accession>A0A2S4KNX8</accession>
<reference evidence="2 3" key="1">
    <citation type="submission" date="2018-01" db="EMBL/GenBank/DDBJ databases">
        <title>Harnessing the power of phylogenomics to disentangle the directionality and signatures of interkingdom host jumping in the parasitic fungal genus Tolypocladium.</title>
        <authorList>
            <person name="Quandt C.A."/>
            <person name="Patterson W."/>
            <person name="Spatafora J.W."/>
        </authorList>
    </citation>
    <scope>NUCLEOTIDE SEQUENCE [LARGE SCALE GENOMIC DNA]</scope>
    <source>
        <strain evidence="2 3">NRBC 100945</strain>
    </source>
</reference>
<comment type="caution">
    <text evidence="2">The sequence shown here is derived from an EMBL/GenBank/DDBJ whole genome shotgun (WGS) entry which is preliminary data.</text>
</comment>
<proteinExistence type="predicted"/>
<evidence type="ECO:0000256" key="1">
    <source>
        <dbReference type="SAM" id="SignalP"/>
    </source>
</evidence>
<sequence>MRSLAGFAAGLLGAGQLAQAVQVRQLYQFPDAKQFIENVAMRRNGELLLTTFDDGRLYALDPLAKDPKPRVVAQVPDVTGLTGIVEIMEDVFAVSCGISNITDEGFVEGSAKIVTVDLNKVTDGVATVKTFAKIPNTTMLNGMASLPYCGSVVMSADSKKGRVFRADYFNDGKYDVAFEDRRFTPGKDTKLVPLGINGIKFVDLWMYFTSSERQTFGRVRIDGFGNRKGPVEDLVRLPASSRLVPDDFSMFHNGTAYMAAHPNSVLKILPDGTWAVLVGGDSAVKLEEPTSTLLTRDGKTLYVVTGGGITGGKGGQVVEVTL</sequence>
<dbReference type="STRING" id="94208.A0A2S4KNX8"/>
<name>A0A2S4KNX8_9HYPO</name>
<evidence type="ECO:0008006" key="4">
    <source>
        <dbReference type="Google" id="ProtNLM"/>
    </source>
</evidence>
<dbReference type="SUPFAM" id="SSF63829">
    <property type="entry name" value="Calcium-dependent phosphotriesterase"/>
    <property type="match status" value="1"/>
</dbReference>
<dbReference type="OrthoDB" id="9977941at2759"/>
<feature type="chain" id="PRO_5015678026" description="Six-bladed beta-propeller, TolB-like protein" evidence="1">
    <location>
        <begin position="21"/>
        <end position="322"/>
    </location>
</feature>
<evidence type="ECO:0000313" key="2">
    <source>
        <dbReference type="EMBL" id="POR31895.1"/>
    </source>
</evidence>
<dbReference type="InterPro" id="IPR011042">
    <property type="entry name" value="6-blade_b-propeller_TolB-like"/>
</dbReference>
<dbReference type="PANTHER" id="PTHR42060:SF1">
    <property type="entry name" value="NHL REPEAT-CONTAINING PROTEIN"/>
    <property type="match status" value="1"/>
</dbReference>
<protein>
    <recommendedName>
        <fullName evidence="4">Six-bladed beta-propeller, TolB-like protein</fullName>
    </recommendedName>
</protein>
<dbReference type="Gene3D" id="2.120.10.30">
    <property type="entry name" value="TolB, C-terminal domain"/>
    <property type="match status" value="1"/>
</dbReference>
<organism evidence="2 3">
    <name type="scientific">Tolypocladium paradoxum</name>
    <dbReference type="NCBI Taxonomy" id="94208"/>
    <lineage>
        <taxon>Eukaryota</taxon>
        <taxon>Fungi</taxon>
        <taxon>Dikarya</taxon>
        <taxon>Ascomycota</taxon>
        <taxon>Pezizomycotina</taxon>
        <taxon>Sordariomycetes</taxon>
        <taxon>Hypocreomycetidae</taxon>
        <taxon>Hypocreales</taxon>
        <taxon>Ophiocordycipitaceae</taxon>
        <taxon>Tolypocladium</taxon>
    </lineage>
</organism>
<dbReference type="Proteomes" id="UP000237481">
    <property type="component" value="Unassembled WGS sequence"/>
</dbReference>
<dbReference type="PANTHER" id="PTHR42060">
    <property type="entry name" value="NHL REPEAT-CONTAINING PROTEIN-RELATED"/>
    <property type="match status" value="1"/>
</dbReference>
<evidence type="ECO:0000313" key="3">
    <source>
        <dbReference type="Proteomes" id="UP000237481"/>
    </source>
</evidence>
<dbReference type="AlphaFoldDB" id="A0A2S4KNX8"/>